<keyword evidence="7" id="KW-0067">ATP-binding</keyword>
<sequence length="1555" mass="175588">MFKLPKLPRSSSTKAASSAQTYKGIPCFNYDDVTSNKLIAAGGYGEVFLGRYKGEDVVLKVLTLVDKKDLVKEARFLHYLDHENLVKFKAMCLTENTLMLEYVAFNFNMFGKDKTVSSLDGLLTELNKNELNGFEHLFPCIADQVVDGLIYLHSHGVAHRDLKPGNILVSNQHLQNSSLNDDEKRKLWTTDPCHVKLTDFGESWGSICETSQVLKTHTANIYKGTPAFMAPEIVNSAKRPDVLSEEQLKMADVWSLGMLFFCLLNPDCPVPYLKEASKQQRREWVDYIAQKTATGCLPEQSVKYEQLRAANGIHINSAFLACIKVDPLMRQNIHEIKTTLNQKDKSGSTFPFKIHQGTALLQAQEEHTGSGPFILPKNDGTNACTFLSLKNAEMLLEEKERSWEEIKDRAESLILEFPEKINELRDETRAYEVDEAYNILRSGNLIEEHELSDRCEGHRVFSNEGMKELADLLSRNSGVFIVIVPPLSFVLGRIYQKWVVVDTHVIGEVLGGNGNGVLKIFGDNNSTKRWIWRRLAQSNVRASMLGITEISRCQKSTGCLFISSGRGSNKDSTTDDLISISDVGVSVQHPHSGAPSQGIHRKSCAKVHDGRTSSVEVLDEQLEGSLHNETDKNVSLTNKTSTVTNDNQVPAHTFCELDEPSTWEGMQSVKWGPNQLPYFNAVDRKLQINEAFALANSKCTKSRRVPQGCRNNAIFIIDSDCVRDPDDVKSDLNGVFSICHEIKCLTLTVKIGDTASIRSRTNAVRLKVQSRQRIDAQDGCLYLKIHRRENQFGLVRNIMYFMDVNEKIVNKSIILQYFINKKVCGNVDFISYSVPPHGNASKKRRSGFHPLKKSTLKRMRDEVSPTRKCNSDRVYEHIMEGIKMGADFGDKPRSKKQIADHAVLIKARHKPINEVEEILAYNAELGNAGIILHHSDLPSDLWVLATKSMLSNFKNAEGGYPLSIDPTFNHGMYEVTAFTYRHHLVESKSRNIPDTWNNAIMVGPTIIQHDKSEATYDKAIREIARYSSLSDKSIGIVTDGEVALIKACESNFRRATSLRCTRHFHANCKDFLSSIGIKGLSADPFLDIVFGDDGIVDAVDKDELKTRLKTVKPVLNEMEAEILKHEGDFQPKFYDFLKDREKSVLRRLIQDARKKGGMPLTETGKPIRVYTNQSETVNSMLSARKTSLGFSKKDDLTKTQFIKDVWEYVVKMQEEEVEKALYGSSAQFRLTKEARYLQVSIEEWYQWTAVQQKEYLSKFNNLSAADVKNKKAIPLPEDVQNPHLSKTPLFALSVKLSDALPFLSFANVIEEKALEILNATNGVVVAPHLDFVENEKHFLVAGGSPEPYAVKIKKNNKITCNCKGFKYSGICRHAAAVAEKQNLLQSLISNVKISQRATITYPDEKKGAGRKGGQPRRSRVYDRGSEQNESEGNMGPPFTEIWHNNEPFIVCHVNSIPKDKNKCGFCSKEFPQGLLAIMPFDIALKHKERWLYPNRGRKENEPAYLPSPGNKLTTRYYCINTVCIYQRFPYFRQELLEIPQELHLKESHKKLLQAL</sequence>
<evidence type="ECO:0000256" key="5">
    <source>
        <dbReference type="ARBA" id="ARBA00022777"/>
    </source>
</evidence>
<dbReference type="OrthoDB" id="9989993at2759"/>
<dbReference type="PANTHER" id="PTHR44329">
    <property type="entry name" value="SERINE/THREONINE-PROTEIN KINASE TNNI3K-RELATED"/>
    <property type="match status" value="1"/>
</dbReference>
<dbReference type="PROSITE" id="PS00108">
    <property type="entry name" value="PROTEIN_KINASE_ST"/>
    <property type="match status" value="1"/>
</dbReference>
<keyword evidence="4 8" id="KW-0863">Zinc-finger</keyword>
<keyword evidence="3" id="KW-0547">Nucleotide-binding</keyword>
<keyword evidence="1" id="KW-0808">Transferase</keyword>
<dbReference type="SMART" id="SM00220">
    <property type="entry name" value="S_TKc"/>
    <property type="match status" value="1"/>
</dbReference>
<dbReference type="EMBL" id="JAIZAY010000002">
    <property type="protein sequence ID" value="KAJ8047258.1"/>
    <property type="molecule type" value="Genomic_DNA"/>
</dbReference>
<dbReference type="SMART" id="SM00575">
    <property type="entry name" value="ZnF_PMZ"/>
    <property type="match status" value="1"/>
</dbReference>
<evidence type="ECO:0000256" key="3">
    <source>
        <dbReference type="ARBA" id="ARBA00022741"/>
    </source>
</evidence>
<dbReference type="PROSITE" id="PS50966">
    <property type="entry name" value="ZF_SWIM"/>
    <property type="match status" value="1"/>
</dbReference>
<evidence type="ECO:0000313" key="13">
    <source>
        <dbReference type="EMBL" id="KAJ8047258.1"/>
    </source>
</evidence>
<dbReference type="InterPro" id="IPR011009">
    <property type="entry name" value="Kinase-like_dom_sf"/>
</dbReference>
<feature type="region of interest" description="Disordered" evidence="10">
    <location>
        <begin position="1402"/>
        <end position="1435"/>
    </location>
</feature>
<evidence type="ECO:0000256" key="8">
    <source>
        <dbReference type="PROSITE-ProRule" id="PRU00325"/>
    </source>
</evidence>
<dbReference type="Gene3D" id="3.30.200.20">
    <property type="entry name" value="Phosphorylase Kinase, domain 1"/>
    <property type="match status" value="1"/>
</dbReference>
<name>A0A9Q1CM41_HOLLE</name>
<feature type="domain" description="Protein kinase" evidence="11">
    <location>
        <begin position="33"/>
        <end position="340"/>
    </location>
</feature>
<keyword evidence="5 13" id="KW-0418">Kinase</keyword>
<dbReference type="InterPro" id="IPR006564">
    <property type="entry name" value="Znf_PMZ"/>
</dbReference>
<proteinExistence type="predicted"/>
<evidence type="ECO:0000313" key="14">
    <source>
        <dbReference type="Proteomes" id="UP001152320"/>
    </source>
</evidence>
<evidence type="ECO:0000256" key="1">
    <source>
        <dbReference type="ARBA" id="ARBA00022679"/>
    </source>
</evidence>
<dbReference type="InterPro" id="IPR000719">
    <property type="entry name" value="Prot_kinase_dom"/>
</dbReference>
<accession>A0A9Q1CM41</accession>
<reference evidence="13" key="1">
    <citation type="submission" date="2021-10" db="EMBL/GenBank/DDBJ databases">
        <title>Tropical sea cucumber genome reveals ecological adaptation and Cuvierian tubules defense mechanism.</title>
        <authorList>
            <person name="Chen T."/>
        </authorList>
    </citation>
    <scope>NUCLEOTIDE SEQUENCE</scope>
    <source>
        <strain evidence="13">Nanhai2018</strain>
        <tissue evidence="13">Muscle</tissue>
    </source>
</reference>
<keyword evidence="2" id="KW-0479">Metal-binding</keyword>
<evidence type="ECO:0000256" key="2">
    <source>
        <dbReference type="ARBA" id="ARBA00022723"/>
    </source>
</evidence>
<dbReference type="InterPro" id="IPR051681">
    <property type="entry name" value="Ser/Thr_Kinases-Pseudokinases"/>
</dbReference>
<dbReference type="InterPro" id="IPR008271">
    <property type="entry name" value="Ser/Thr_kinase_AS"/>
</dbReference>
<keyword evidence="9" id="KW-0175">Coiled coil</keyword>
<dbReference type="GO" id="GO:0008270">
    <property type="term" value="F:zinc ion binding"/>
    <property type="evidence" value="ECO:0007669"/>
    <property type="project" value="UniProtKB-KW"/>
</dbReference>
<dbReference type="GO" id="GO:0004674">
    <property type="term" value="F:protein serine/threonine kinase activity"/>
    <property type="evidence" value="ECO:0007669"/>
    <property type="project" value="TreeGrafter"/>
</dbReference>
<evidence type="ECO:0000259" key="11">
    <source>
        <dbReference type="PROSITE" id="PS50011"/>
    </source>
</evidence>
<evidence type="ECO:0000259" key="12">
    <source>
        <dbReference type="PROSITE" id="PS50966"/>
    </source>
</evidence>
<dbReference type="SUPFAM" id="SSF56112">
    <property type="entry name" value="Protein kinase-like (PK-like)"/>
    <property type="match status" value="1"/>
</dbReference>
<evidence type="ECO:0000256" key="10">
    <source>
        <dbReference type="SAM" id="MobiDB-lite"/>
    </source>
</evidence>
<gene>
    <name evidence="13" type="ORF">HOLleu_06220</name>
</gene>
<evidence type="ECO:0000256" key="6">
    <source>
        <dbReference type="ARBA" id="ARBA00022833"/>
    </source>
</evidence>
<dbReference type="GO" id="GO:0005524">
    <property type="term" value="F:ATP binding"/>
    <property type="evidence" value="ECO:0007669"/>
    <property type="project" value="UniProtKB-KW"/>
</dbReference>
<dbReference type="PANTHER" id="PTHR44329:SF288">
    <property type="entry name" value="MITOGEN-ACTIVATED PROTEIN KINASE KINASE KINASE 20"/>
    <property type="match status" value="1"/>
</dbReference>
<dbReference type="Proteomes" id="UP001152320">
    <property type="component" value="Chromosome 2"/>
</dbReference>
<dbReference type="PROSITE" id="PS50011">
    <property type="entry name" value="PROTEIN_KINASE_DOM"/>
    <property type="match status" value="1"/>
</dbReference>
<evidence type="ECO:0000256" key="7">
    <source>
        <dbReference type="ARBA" id="ARBA00022840"/>
    </source>
</evidence>
<dbReference type="InterPro" id="IPR007527">
    <property type="entry name" value="Znf_SWIM"/>
</dbReference>
<dbReference type="Pfam" id="PF00069">
    <property type="entry name" value="Pkinase"/>
    <property type="match status" value="1"/>
</dbReference>
<feature type="domain" description="SWIM-type" evidence="12">
    <location>
        <begin position="1348"/>
        <end position="1382"/>
    </location>
</feature>
<evidence type="ECO:0000256" key="9">
    <source>
        <dbReference type="SAM" id="Coils"/>
    </source>
</evidence>
<keyword evidence="14" id="KW-1185">Reference proteome</keyword>
<dbReference type="Pfam" id="PF04434">
    <property type="entry name" value="SWIM"/>
    <property type="match status" value="1"/>
</dbReference>
<comment type="caution">
    <text evidence="13">The sequence shown here is derived from an EMBL/GenBank/DDBJ whole genome shotgun (WGS) entry which is preliminary data.</text>
</comment>
<dbReference type="Gene3D" id="1.10.510.10">
    <property type="entry name" value="Transferase(Phosphotransferase) domain 1"/>
    <property type="match status" value="1"/>
</dbReference>
<feature type="coiled-coil region" evidence="9">
    <location>
        <begin position="389"/>
        <end position="416"/>
    </location>
</feature>
<protein>
    <submittedName>
        <fullName evidence="13">Serine/threonine-protein kinase TAO1</fullName>
    </submittedName>
</protein>
<keyword evidence="6" id="KW-0862">Zinc</keyword>
<organism evidence="13 14">
    <name type="scientific">Holothuria leucospilota</name>
    <name type="common">Black long sea cucumber</name>
    <name type="synonym">Mertensiothuria leucospilota</name>
    <dbReference type="NCBI Taxonomy" id="206669"/>
    <lineage>
        <taxon>Eukaryota</taxon>
        <taxon>Metazoa</taxon>
        <taxon>Echinodermata</taxon>
        <taxon>Eleutherozoa</taxon>
        <taxon>Echinozoa</taxon>
        <taxon>Holothuroidea</taxon>
        <taxon>Aspidochirotacea</taxon>
        <taxon>Aspidochirotida</taxon>
        <taxon>Holothuriidae</taxon>
        <taxon>Holothuria</taxon>
    </lineage>
</organism>
<evidence type="ECO:0000256" key="4">
    <source>
        <dbReference type="ARBA" id="ARBA00022771"/>
    </source>
</evidence>